<sequence>TLVLSTHASPKEPSCPVSILGSQLICTSKGPLHSYYLQNKGHTQEVRSHQQFQCNFRCNREMRNLSGAVSVANLVRKRHDTFDSTCEEDASGKRNQKIPSAAALQGWANTIFTTPTGPCNAIPLNPDEVSDQDTKNTAVVGKPSVIPSLDTGTCYDSSTTEAEGTKIQLHPEDWANPAGQERKPQEREPGWLQEDWDPNARELLNLEIDISEESGKMDVIFHSMTFL</sequence>
<gene>
    <name evidence="2" type="ORF">P7K49_009241</name>
</gene>
<evidence type="ECO:0000313" key="2">
    <source>
        <dbReference type="EMBL" id="KAK2109495.1"/>
    </source>
</evidence>
<name>A0ABQ9VK18_SAGOE</name>
<feature type="region of interest" description="Disordered" evidence="1">
    <location>
        <begin position="171"/>
        <end position="196"/>
    </location>
</feature>
<evidence type="ECO:0000313" key="3">
    <source>
        <dbReference type="Proteomes" id="UP001266305"/>
    </source>
</evidence>
<feature type="non-terminal residue" evidence="2">
    <location>
        <position position="1"/>
    </location>
</feature>
<accession>A0ABQ9VK18</accession>
<protein>
    <submittedName>
        <fullName evidence="2">Uncharacterized protein</fullName>
    </submittedName>
</protein>
<feature type="compositionally biased region" description="Basic and acidic residues" evidence="1">
    <location>
        <begin position="180"/>
        <end position="189"/>
    </location>
</feature>
<dbReference type="Proteomes" id="UP001266305">
    <property type="component" value="Unassembled WGS sequence"/>
</dbReference>
<evidence type="ECO:0000256" key="1">
    <source>
        <dbReference type="SAM" id="MobiDB-lite"/>
    </source>
</evidence>
<comment type="caution">
    <text evidence="2">The sequence shown here is derived from an EMBL/GenBank/DDBJ whole genome shotgun (WGS) entry which is preliminary data.</text>
</comment>
<organism evidence="2 3">
    <name type="scientific">Saguinus oedipus</name>
    <name type="common">Cotton-top tamarin</name>
    <name type="synonym">Oedipomidas oedipus</name>
    <dbReference type="NCBI Taxonomy" id="9490"/>
    <lineage>
        <taxon>Eukaryota</taxon>
        <taxon>Metazoa</taxon>
        <taxon>Chordata</taxon>
        <taxon>Craniata</taxon>
        <taxon>Vertebrata</taxon>
        <taxon>Euteleostomi</taxon>
        <taxon>Mammalia</taxon>
        <taxon>Eutheria</taxon>
        <taxon>Euarchontoglires</taxon>
        <taxon>Primates</taxon>
        <taxon>Haplorrhini</taxon>
        <taxon>Platyrrhini</taxon>
        <taxon>Cebidae</taxon>
        <taxon>Callitrichinae</taxon>
        <taxon>Saguinus</taxon>
    </lineage>
</organism>
<reference evidence="2 3" key="1">
    <citation type="submission" date="2023-05" db="EMBL/GenBank/DDBJ databases">
        <title>B98-5 Cell Line De Novo Hybrid Assembly: An Optical Mapping Approach.</title>
        <authorList>
            <person name="Kananen K."/>
            <person name="Auerbach J.A."/>
            <person name="Kautto E."/>
            <person name="Blachly J.S."/>
        </authorList>
    </citation>
    <scope>NUCLEOTIDE SEQUENCE [LARGE SCALE GENOMIC DNA]</scope>
    <source>
        <strain evidence="2">B95-8</strain>
        <tissue evidence="2">Cell line</tissue>
    </source>
</reference>
<keyword evidence="3" id="KW-1185">Reference proteome</keyword>
<proteinExistence type="predicted"/>
<dbReference type="EMBL" id="JASSZA010000005">
    <property type="protein sequence ID" value="KAK2109495.1"/>
    <property type="molecule type" value="Genomic_DNA"/>
</dbReference>